<proteinExistence type="inferred from homology"/>
<gene>
    <name evidence="7" type="ORF">KV203_04580</name>
</gene>
<name>A0ABX8SA04_9ACTN</name>
<accession>A0ABX8SA04</accession>
<dbReference type="PANTHER" id="PTHR32114">
    <property type="entry name" value="ABC TRANSPORTER ABCH.3"/>
    <property type="match status" value="1"/>
</dbReference>
<evidence type="ECO:0000256" key="4">
    <source>
        <dbReference type="SAM" id="Coils"/>
    </source>
</evidence>
<dbReference type="Pfam" id="PF13558">
    <property type="entry name" value="SbcC_Walker_B"/>
    <property type="match status" value="1"/>
</dbReference>
<organism evidence="7 8">
    <name type="scientific">Skermania pinensis</name>
    <dbReference type="NCBI Taxonomy" id="39122"/>
    <lineage>
        <taxon>Bacteria</taxon>
        <taxon>Bacillati</taxon>
        <taxon>Actinomycetota</taxon>
        <taxon>Actinomycetes</taxon>
        <taxon>Mycobacteriales</taxon>
        <taxon>Gordoniaceae</taxon>
        <taxon>Skermania</taxon>
    </lineage>
</organism>
<dbReference type="EMBL" id="CP079105">
    <property type="protein sequence ID" value="QXQ14684.1"/>
    <property type="molecule type" value="Genomic_DNA"/>
</dbReference>
<reference evidence="7" key="1">
    <citation type="submission" date="2021-07" db="EMBL/GenBank/DDBJ databases">
        <title>Candidatus Kaistella beijingensis sp. nov. isolated from a municipal wastewater treatment plant is involved in sludge foaming.</title>
        <authorList>
            <person name="Song Y."/>
            <person name="Liu S.-J."/>
        </authorList>
    </citation>
    <scope>NUCLEOTIDE SEQUENCE</scope>
    <source>
        <strain evidence="7">DSM 43998</strain>
    </source>
</reference>
<evidence type="ECO:0000256" key="2">
    <source>
        <dbReference type="ARBA" id="ARBA00011322"/>
    </source>
</evidence>
<feature type="region of interest" description="Disordered" evidence="5">
    <location>
        <begin position="973"/>
        <end position="1022"/>
    </location>
</feature>
<comment type="similarity">
    <text evidence="1">Belongs to the SMC family. SbcC subfamily.</text>
</comment>
<keyword evidence="4" id="KW-0175">Coiled coil</keyword>
<dbReference type="Gene3D" id="3.40.50.300">
    <property type="entry name" value="P-loop containing nucleotide triphosphate hydrolases"/>
    <property type="match status" value="2"/>
</dbReference>
<evidence type="ECO:0000313" key="7">
    <source>
        <dbReference type="EMBL" id="QXQ14684.1"/>
    </source>
</evidence>
<dbReference type="SUPFAM" id="SSF52540">
    <property type="entry name" value="P-loop containing nucleoside triphosphate hydrolases"/>
    <property type="match status" value="1"/>
</dbReference>
<evidence type="ECO:0000256" key="1">
    <source>
        <dbReference type="ARBA" id="ARBA00006930"/>
    </source>
</evidence>
<sequence length="1022" mass="107767">MRLHRLEMTAFGPFAGTAVVDFDELGADGVFLLHGQTGAGKSTVLDAVAFALFGTVPGVRREAKRLQSDHAAATVAPQVALEATLAGRRLRIVRRPEFRRPKRRGDGERVEPARATLEWLDGSGVHLSRIPEIGDAVNALLGMSADQFFQVVLLPQGEFARFLRAENEDREALLGRLFATERFAVAEQWLADHRRASAADLADRGQQIERLVSQICQVAQTAGPDEPAGAVRWAANCLDRARSAVTEAQQARMRSDRAARQTSAAFAATQRTADAQRRAADARRCLAELAASAADHVGVADELAAARRAEPVATHIADAHDAQAAADAAARAQTAATADLTAIPGGADALDDPETAAHRWSTELGGLEALAADARRADELSLQHDEWSDHHRRLSRRRDQLVARIAAVPAELAVAEQASAEAAAAAGALAGHRVEVERSTDALHAAQRLIPHRQARQTAATRVADCRTEHADARERLLDLRERRLAGMAAELAAGLADDSPCAVCGSRVHPAPAAPMAGSVRDADERAAVRAEAAAAGALAAAVAALAELDREIEALVARCADADPGLLAEVSTAARRRLATASAAADRVDGLLAEVARLREEQAGGYEQCRAVEAELGSTVERIEANGRQIAEIRARVVAACGADDGLDARQRRLGRLIRAAGRLQAARATAATTATVAVRAAERAVERARVAGFAGSDDVAAAIRPAGRVAELAELLAVVERRRTSAEAVLAEPTVVAAAAAPEADLDRCAAAVADAERVRDTAIAVADRAEQCVRQLEELIVPLTAAVEALAPVQARHSELAEIAEVVAGRGSNSRRMTLRSYVLAARLEEVAVAASIRLRSMTDGRYEFVHSDDAGPRGRRGGLGLHVRDDYTGTIRPAKTLSGGETFIASLALALGLADTVAAESGGRVLDTLFIDEGFGSLDDTSLDAVMGVLDELRADGRVVGIVSHLDELRQRIPTRLHVVRGRNGSRLIGPNDHSAGAGEVVTDSSSPSSSWPDSSAPNSSPAVVRRSTCSPR</sequence>
<comment type="subunit">
    <text evidence="2">Heterodimer of SbcC and SbcD.</text>
</comment>
<evidence type="ECO:0000259" key="6">
    <source>
        <dbReference type="Pfam" id="PF13476"/>
    </source>
</evidence>
<keyword evidence="8" id="KW-1185">Reference proteome</keyword>
<protein>
    <recommendedName>
        <fullName evidence="3">Nuclease SbcCD subunit C</fullName>
    </recommendedName>
</protein>
<evidence type="ECO:0000256" key="3">
    <source>
        <dbReference type="ARBA" id="ARBA00013368"/>
    </source>
</evidence>
<feature type="domain" description="Rad50/SbcC-type AAA" evidence="6">
    <location>
        <begin position="5"/>
        <end position="172"/>
    </location>
</feature>
<feature type="coiled-coil region" evidence="4">
    <location>
        <begin position="540"/>
        <end position="603"/>
    </location>
</feature>
<dbReference type="Proteomes" id="UP000887023">
    <property type="component" value="Chromosome"/>
</dbReference>
<dbReference type="Pfam" id="PF13476">
    <property type="entry name" value="AAA_23"/>
    <property type="match status" value="1"/>
</dbReference>
<evidence type="ECO:0000256" key="5">
    <source>
        <dbReference type="SAM" id="MobiDB-lite"/>
    </source>
</evidence>
<feature type="compositionally biased region" description="Low complexity" evidence="5">
    <location>
        <begin position="994"/>
        <end position="1011"/>
    </location>
</feature>
<dbReference type="InterPro" id="IPR038729">
    <property type="entry name" value="Rad50/SbcC_AAA"/>
</dbReference>
<dbReference type="InterPro" id="IPR027417">
    <property type="entry name" value="P-loop_NTPase"/>
</dbReference>
<evidence type="ECO:0000313" key="8">
    <source>
        <dbReference type="Proteomes" id="UP000887023"/>
    </source>
</evidence>
<dbReference type="PANTHER" id="PTHR32114:SF2">
    <property type="entry name" value="ABC TRANSPORTER ABCH.3"/>
    <property type="match status" value="1"/>
</dbReference>